<proteinExistence type="predicted"/>
<name>A0ABR6KF48_9BACT</name>
<organism evidence="2 3">
    <name type="scientific">Parabacteroides faecis</name>
    <dbReference type="NCBI Taxonomy" id="1217282"/>
    <lineage>
        <taxon>Bacteria</taxon>
        <taxon>Pseudomonadati</taxon>
        <taxon>Bacteroidota</taxon>
        <taxon>Bacteroidia</taxon>
        <taxon>Bacteroidales</taxon>
        <taxon>Tannerellaceae</taxon>
        <taxon>Parabacteroides</taxon>
    </lineage>
</organism>
<dbReference type="InterPro" id="IPR013325">
    <property type="entry name" value="RNA_pol_sigma_r2"/>
</dbReference>
<reference evidence="2 3" key="1">
    <citation type="submission" date="2020-08" db="EMBL/GenBank/DDBJ databases">
        <title>Genomic Encyclopedia of Type Strains, Phase IV (KMG-IV): sequencing the most valuable type-strain genomes for metagenomic binning, comparative biology and taxonomic classification.</title>
        <authorList>
            <person name="Goeker M."/>
        </authorList>
    </citation>
    <scope>NUCLEOTIDE SEQUENCE [LARGE SCALE GENOMIC DNA]</scope>
    <source>
        <strain evidence="2 3">DSM 102983</strain>
    </source>
</reference>
<feature type="domain" description="RNA polymerase sigma-70 region 2" evidence="1">
    <location>
        <begin position="15"/>
        <end position="70"/>
    </location>
</feature>
<gene>
    <name evidence="2" type="ORF">GGQ57_000004</name>
</gene>
<dbReference type="Pfam" id="PF04542">
    <property type="entry name" value="Sigma70_r2"/>
    <property type="match status" value="1"/>
</dbReference>
<dbReference type="InterPro" id="IPR007627">
    <property type="entry name" value="RNA_pol_sigma70_r2"/>
</dbReference>
<keyword evidence="3" id="KW-1185">Reference proteome</keyword>
<dbReference type="Proteomes" id="UP000533637">
    <property type="component" value="Unassembled WGS sequence"/>
</dbReference>
<evidence type="ECO:0000259" key="1">
    <source>
        <dbReference type="Pfam" id="PF04542"/>
    </source>
</evidence>
<comment type="caution">
    <text evidence="2">The sequence shown here is derived from an EMBL/GenBank/DDBJ whole genome shotgun (WGS) entry which is preliminary data.</text>
</comment>
<dbReference type="RefSeq" id="WP_122373907.1">
    <property type="nucleotide sequence ID" value="NZ_BMPB01000006.1"/>
</dbReference>
<evidence type="ECO:0000313" key="3">
    <source>
        <dbReference type="Proteomes" id="UP000533637"/>
    </source>
</evidence>
<accession>A0ABR6KF48</accession>
<dbReference type="Gene3D" id="1.10.1740.10">
    <property type="match status" value="1"/>
</dbReference>
<dbReference type="EMBL" id="JACHOC010000001">
    <property type="protein sequence ID" value="MBB4620130.1"/>
    <property type="molecule type" value="Genomic_DNA"/>
</dbReference>
<dbReference type="SUPFAM" id="SSF88946">
    <property type="entry name" value="Sigma2 domain of RNA polymerase sigma factors"/>
    <property type="match status" value="1"/>
</dbReference>
<evidence type="ECO:0000313" key="2">
    <source>
        <dbReference type="EMBL" id="MBB4620130.1"/>
    </source>
</evidence>
<protein>
    <submittedName>
        <fullName evidence="2">RNA polymerase sigma-70 factor (ECF subfamily)</fullName>
    </submittedName>
</protein>
<sequence>MRTDEFITRILPLKDNLLRVAFRITGNADRSEQIVQDVMLKVWNERAAWIVIEDLPSYCLMVTRNMALETVNLKKKRTESFVVR</sequence>